<name>L1NCP6_9PORP</name>
<keyword evidence="11" id="KW-0697">Rotamase</keyword>
<evidence type="ECO:0000259" key="14">
    <source>
        <dbReference type="PROSITE" id="PS50198"/>
    </source>
</evidence>
<feature type="transmembrane region" description="Helical" evidence="13">
    <location>
        <begin position="12"/>
        <end position="31"/>
    </location>
</feature>
<dbReference type="GO" id="GO:0005886">
    <property type="term" value="C:plasma membrane"/>
    <property type="evidence" value="ECO:0007669"/>
    <property type="project" value="UniProtKB-SubCell"/>
</dbReference>
<gene>
    <name evidence="15" type="ORF">HMPREF9134_01039</name>
</gene>
<dbReference type="SUPFAM" id="SSF109998">
    <property type="entry name" value="Triger factor/SurA peptide-binding domain-like"/>
    <property type="match status" value="1"/>
</dbReference>
<dbReference type="HOGENOM" id="CLU_023843_0_1_10"/>
<evidence type="ECO:0000313" key="16">
    <source>
        <dbReference type="Proteomes" id="UP000010408"/>
    </source>
</evidence>
<evidence type="ECO:0000256" key="9">
    <source>
        <dbReference type="ARBA" id="ARBA00040743"/>
    </source>
</evidence>
<feature type="coiled-coil region" evidence="12">
    <location>
        <begin position="48"/>
        <end position="82"/>
    </location>
</feature>
<dbReference type="PANTHER" id="PTHR47529:SF1">
    <property type="entry name" value="PERIPLASMIC CHAPERONE PPID"/>
    <property type="match status" value="1"/>
</dbReference>
<dbReference type="InterPro" id="IPR052029">
    <property type="entry name" value="PpiD_chaperone"/>
</dbReference>
<keyword evidence="12" id="KW-0175">Coiled coil</keyword>
<dbReference type="InterPro" id="IPR000297">
    <property type="entry name" value="PPIase_PpiC"/>
</dbReference>
<keyword evidence="7" id="KW-0143">Chaperone</keyword>
<dbReference type="InterPro" id="IPR046357">
    <property type="entry name" value="PPIase_dom_sf"/>
</dbReference>
<evidence type="ECO:0000256" key="13">
    <source>
        <dbReference type="SAM" id="Phobius"/>
    </source>
</evidence>
<evidence type="ECO:0000256" key="7">
    <source>
        <dbReference type="ARBA" id="ARBA00023186"/>
    </source>
</evidence>
<dbReference type="eggNOG" id="COG0760">
    <property type="taxonomic scope" value="Bacteria"/>
</dbReference>
<evidence type="ECO:0000256" key="8">
    <source>
        <dbReference type="ARBA" id="ARBA00038408"/>
    </source>
</evidence>
<organism evidence="15 16">
    <name type="scientific">Porphyromonas catoniae F0037</name>
    <dbReference type="NCBI Taxonomy" id="1127696"/>
    <lineage>
        <taxon>Bacteria</taxon>
        <taxon>Pseudomonadati</taxon>
        <taxon>Bacteroidota</taxon>
        <taxon>Bacteroidia</taxon>
        <taxon>Bacteroidales</taxon>
        <taxon>Porphyromonadaceae</taxon>
        <taxon>Porphyromonas</taxon>
    </lineage>
</organism>
<dbReference type="Proteomes" id="UP000010408">
    <property type="component" value="Unassembled WGS sequence"/>
</dbReference>
<reference evidence="15 16" key="1">
    <citation type="submission" date="2012-05" db="EMBL/GenBank/DDBJ databases">
        <authorList>
            <person name="Weinstock G."/>
            <person name="Sodergren E."/>
            <person name="Lobos E.A."/>
            <person name="Fulton L."/>
            <person name="Fulton R."/>
            <person name="Courtney L."/>
            <person name="Fronick C."/>
            <person name="O'Laughlin M."/>
            <person name="Godfrey J."/>
            <person name="Wilson R.M."/>
            <person name="Miner T."/>
            <person name="Farmer C."/>
            <person name="Delehaunty K."/>
            <person name="Cordes M."/>
            <person name="Minx P."/>
            <person name="Tomlinson C."/>
            <person name="Chen J."/>
            <person name="Wollam A."/>
            <person name="Pepin K.H."/>
            <person name="Bhonagiri V."/>
            <person name="Zhang X."/>
            <person name="Suruliraj S."/>
            <person name="Warren W."/>
            <person name="Mitreva M."/>
            <person name="Mardis E.R."/>
            <person name="Wilson R.K."/>
        </authorList>
    </citation>
    <scope>NUCLEOTIDE SEQUENCE [LARGE SCALE GENOMIC DNA]</scope>
    <source>
        <strain evidence="15 16">F0037</strain>
    </source>
</reference>
<evidence type="ECO:0000256" key="12">
    <source>
        <dbReference type="SAM" id="Coils"/>
    </source>
</evidence>
<evidence type="ECO:0000256" key="2">
    <source>
        <dbReference type="ARBA" id="ARBA00022475"/>
    </source>
</evidence>
<dbReference type="STRING" id="1127696.HMPREF9134_01039"/>
<keyword evidence="3" id="KW-0997">Cell inner membrane</keyword>
<dbReference type="RefSeq" id="WP_005469539.1">
    <property type="nucleotide sequence ID" value="NZ_KB291047.1"/>
</dbReference>
<dbReference type="SUPFAM" id="SSF54534">
    <property type="entry name" value="FKBP-like"/>
    <property type="match status" value="1"/>
</dbReference>
<evidence type="ECO:0000256" key="6">
    <source>
        <dbReference type="ARBA" id="ARBA00023136"/>
    </source>
</evidence>
<evidence type="ECO:0000256" key="5">
    <source>
        <dbReference type="ARBA" id="ARBA00022989"/>
    </source>
</evidence>
<evidence type="ECO:0000256" key="10">
    <source>
        <dbReference type="ARBA" id="ARBA00042775"/>
    </source>
</evidence>
<dbReference type="InterPro" id="IPR027304">
    <property type="entry name" value="Trigger_fact/SurA_dom_sf"/>
</dbReference>
<dbReference type="PROSITE" id="PS50198">
    <property type="entry name" value="PPIC_PPIASE_2"/>
    <property type="match status" value="1"/>
</dbReference>
<keyword evidence="6 13" id="KW-0472">Membrane</keyword>
<keyword evidence="4 13" id="KW-0812">Transmembrane</keyword>
<evidence type="ECO:0000256" key="11">
    <source>
        <dbReference type="PROSITE-ProRule" id="PRU00278"/>
    </source>
</evidence>
<dbReference type="PATRIC" id="fig|1127696.3.peg.942"/>
<evidence type="ECO:0000256" key="1">
    <source>
        <dbReference type="ARBA" id="ARBA00004382"/>
    </source>
</evidence>
<accession>L1NCP6</accession>
<sequence length="719" mass="78343">MAVLEKIRSHSVMLVVIIGIALAGFVIGDLFTSGRTFWSKSEQVALSIDGKDISIQDYSARLEQLQNQAEAQGQKLGDEQRMQLNNQLAQQYISEYALQKIASHIGLSVTDDELYALLVGKGIAPSPLASQFFGTTDEKQVNEFIRQLSDKQIQAAPAEQRQQLRAMQTQFTLLQEQIRTQRLQQKLGTLLSRTYKINDIDRELALGADARTVALVRTSSAMIADSTACPTDAEVKSYYDTHKDFYRMQYPLTQVSYISLQVVPSQADYKAAEAEKDKALSELRGATASTIENAMRSFSTSNKYFSKAYLTGAELDELGLGADQVAFIKSAEVGAVNNPQLVSDRYDIAKLLGKKSSTASLSVRMIVLNDSVKGQADSLLSLLQGGASFAELAQKNSIDPQTAGKGGLVTIPNRYGMEDSTFSEFMLQQLSANSGLKLDTLYQVPVGTVVRLGQAPITILAKAENPQPAVEKYQVAFLTIPATFSPDTYNGKYSALNKILGEGGGFEAMAKKAEKEGFSVSRDVVITTQSPMLGQIPSSRQIVSWALNAKDGEVSPKLYTCGTDYLVIPAVGTHTPAGYAPLSAVKEEIVAYLSGQKKAEHLVKSLEAKKLTSLDAYAADLQTKVDTLVDVSYVVRGSEPATFNGIAMTTPIGQLSKPFAASNTEVMVLQPIAKTPQDKAVTASQIKQQEAGLARQYSYRAFADFIQRMKVEDNRARFY</sequence>
<evidence type="ECO:0000313" key="15">
    <source>
        <dbReference type="EMBL" id="EKY01133.1"/>
    </source>
</evidence>
<evidence type="ECO:0000256" key="4">
    <source>
        <dbReference type="ARBA" id="ARBA00022692"/>
    </source>
</evidence>
<dbReference type="GO" id="GO:0003755">
    <property type="term" value="F:peptidyl-prolyl cis-trans isomerase activity"/>
    <property type="evidence" value="ECO:0007669"/>
    <property type="project" value="UniProtKB-KW"/>
</dbReference>
<dbReference type="Gene3D" id="3.10.50.40">
    <property type="match status" value="1"/>
</dbReference>
<feature type="domain" description="PpiC" evidence="14">
    <location>
        <begin position="358"/>
        <end position="424"/>
    </location>
</feature>
<dbReference type="AlphaFoldDB" id="L1NCP6"/>
<evidence type="ECO:0000256" key="3">
    <source>
        <dbReference type="ARBA" id="ARBA00022519"/>
    </source>
</evidence>
<protein>
    <recommendedName>
        <fullName evidence="9">Periplasmic chaperone PpiD</fullName>
    </recommendedName>
    <alternativeName>
        <fullName evidence="10">Periplasmic folding chaperone</fullName>
    </alternativeName>
</protein>
<comment type="caution">
    <text evidence="15">The sequence shown here is derived from an EMBL/GenBank/DDBJ whole genome shotgun (WGS) entry which is preliminary data.</text>
</comment>
<dbReference type="EMBL" id="AMEQ01000029">
    <property type="protein sequence ID" value="EKY01133.1"/>
    <property type="molecule type" value="Genomic_DNA"/>
</dbReference>
<dbReference type="PANTHER" id="PTHR47529">
    <property type="entry name" value="PEPTIDYL-PROLYL CIS-TRANS ISOMERASE D"/>
    <property type="match status" value="1"/>
</dbReference>
<dbReference type="Pfam" id="PF13623">
    <property type="entry name" value="SurA_N_2"/>
    <property type="match status" value="1"/>
</dbReference>
<proteinExistence type="inferred from homology"/>
<comment type="similarity">
    <text evidence="8">Belongs to the PpiD chaperone family.</text>
</comment>
<dbReference type="Pfam" id="PF13616">
    <property type="entry name" value="Rotamase_3"/>
    <property type="match status" value="1"/>
</dbReference>
<keyword evidence="11" id="KW-0413">Isomerase</keyword>
<keyword evidence="2" id="KW-1003">Cell membrane</keyword>
<comment type="subcellular location">
    <subcellularLocation>
        <location evidence="1">Cell inner membrane</location>
        <topology evidence="1">Single-pass type II membrane protein</topology>
        <orientation evidence="1">Periplasmic side</orientation>
    </subcellularLocation>
</comment>
<keyword evidence="5 13" id="KW-1133">Transmembrane helix</keyword>